<dbReference type="EMBL" id="JBGLYH010000054">
    <property type="protein sequence ID" value="MEZ7198142.1"/>
    <property type="molecule type" value="Genomic_DNA"/>
</dbReference>
<protein>
    <recommendedName>
        <fullName evidence="3">CDP-Glycerol:Poly(Glycerophosphate) glycerophosphotransferase</fullName>
    </recommendedName>
</protein>
<evidence type="ECO:0000313" key="1">
    <source>
        <dbReference type="EMBL" id="MEZ7198142.1"/>
    </source>
</evidence>
<dbReference type="Proteomes" id="UP001568698">
    <property type="component" value="Unassembled WGS sequence"/>
</dbReference>
<organism evidence="1 2">
    <name type="scientific">Pseudodesulfovibrio karagichevae</name>
    <dbReference type="NCBI Taxonomy" id="3239305"/>
    <lineage>
        <taxon>Bacteria</taxon>
        <taxon>Pseudomonadati</taxon>
        <taxon>Thermodesulfobacteriota</taxon>
        <taxon>Desulfovibrionia</taxon>
        <taxon>Desulfovibrionales</taxon>
        <taxon>Desulfovibrionaceae</taxon>
    </lineage>
</organism>
<dbReference type="SUPFAM" id="SSF53756">
    <property type="entry name" value="UDP-Glycosyltransferase/glycogen phosphorylase"/>
    <property type="match status" value="1"/>
</dbReference>
<evidence type="ECO:0008006" key="3">
    <source>
        <dbReference type="Google" id="ProtNLM"/>
    </source>
</evidence>
<name>A0ABV4K590_9BACT</name>
<accession>A0ABV4K590</accession>
<comment type="caution">
    <text evidence="1">The sequence shown here is derived from an EMBL/GenBank/DDBJ whole genome shotgun (WGS) entry which is preliminary data.</text>
</comment>
<reference evidence="1 2" key="1">
    <citation type="submission" date="2024-08" db="EMBL/GenBank/DDBJ databases">
        <title>Sulfate-reducing bacteria isolated from formation water of the oil field in Kazakhstan and description of Pseudodesulfovibrio sp.</title>
        <authorList>
            <person name="Bidzhieva S.K."/>
            <person name="Tourova T.P."/>
            <person name="Grouzdev D.S."/>
            <person name="Beletsky A.V."/>
            <person name="Sokolova D.S."/>
            <person name="Samigullina S.R."/>
            <person name="Poltaraus A.B."/>
            <person name="Avtukh A.N."/>
            <person name="Tereshina V.M."/>
            <person name="Zhaparov N.S."/>
            <person name="Mardanov A.V."/>
            <person name="Nazina T.N."/>
        </authorList>
    </citation>
    <scope>NUCLEOTIDE SEQUENCE [LARGE SCALE GENOMIC DNA]</scope>
    <source>
        <strain evidence="1 2">9FUS</strain>
    </source>
</reference>
<gene>
    <name evidence="1" type="ORF">AB6M95_15410</name>
</gene>
<dbReference type="RefSeq" id="WP_371387640.1">
    <property type="nucleotide sequence ID" value="NZ_JBGLYH010000054.1"/>
</dbReference>
<keyword evidence="2" id="KW-1185">Reference proteome</keyword>
<sequence length="533" mass="59436">MPKELLLDGYIRDDLCVDLFAKIEREVDVASIRHAGTRIWPLIKLSVYQQAFNPDKPFLVFRRERVQRVRIARDAAAYEAMRNGAGRTDALFFCLLHEYSPTPGGLHENRYVDPLIDAFAGERSFLKFEFEEAGTPGSFPRKTPSVFWQHLESREDIPSARLEPIENFGPVREAVREAFGMDLDERLFQQQMEIVNAYADEFANMLDILQPGAAFLVSYYHMIGMSLIKACRRLGIPSVDIQHGAQSMHPFYSPLGLVPEGGWDFYPDFFWVWGENEAENIAGGVLPQGRSAHRPVVGGNLWFDGFDKEDGFEASEEMRALDRAVAGRERVILTALPRVANGVPEYLLEALAASPEGWLWLFRQHPYHKDREGDVRLMLPPELAEKVESRAANSLPLPALLKRSTNFVTGCSSSLYEALCLGTHSVLTHLRGAFYFKEFLASGMVDIARTAPELIQALDGSPDRGATLASFRPYLNNRGRAKAALDRILLPRAAGPAGELPAPSIRDAAFSAPAMNARPWGGPACVSEAKRNS</sequence>
<proteinExistence type="predicted"/>
<evidence type="ECO:0000313" key="2">
    <source>
        <dbReference type="Proteomes" id="UP001568698"/>
    </source>
</evidence>